<evidence type="ECO:0000256" key="19">
    <source>
        <dbReference type="ARBA" id="ARBA00048914"/>
    </source>
</evidence>
<comment type="function">
    <text evidence="2 20">Cell wall formation.</text>
</comment>
<dbReference type="InterPro" id="IPR016167">
    <property type="entry name" value="FAD-bd_PCMH_sub1"/>
</dbReference>
<dbReference type="NCBIfam" id="NF010478">
    <property type="entry name" value="PRK13903.1"/>
    <property type="match status" value="1"/>
</dbReference>
<evidence type="ECO:0000256" key="3">
    <source>
        <dbReference type="ARBA" id="ARBA00004496"/>
    </source>
</evidence>
<evidence type="ECO:0000256" key="16">
    <source>
        <dbReference type="ARBA" id="ARBA00023306"/>
    </source>
</evidence>
<keyword evidence="16 20" id="KW-0131">Cell cycle</keyword>
<keyword evidence="12 20" id="KW-0521">NADP</keyword>
<evidence type="ECO:0000313" key="22">
    <source>
        <dbReference type="EMBL" id="GAA4087660.1"/>
    </source>
</evidence>
<dbReference type="InterPro" id="IPR016169">
    <property type="entry name" value="FAD-bd_PCMH_sub2"/>
</dbReference>
<evidence type="ECO:0000256" key="9">
    <source>
        <dbReference type="ARBA" id="ARBA00022618"/>
    </source>
</evidence>
<keyword evidence="15 20" id="KW-0560">Oxidoreductase</keyword>
<dbReference type="Pfam" id="PF01565">
    <property type="entry name" value="FAD_binding_4"/>
    <property type="match status" value="1"/>
</dbReference>
<comment type="subcellular location">
    <subcellularLocation>
        <location evidence="3 20">Cytoplasm</location>
    </subcellularLocation>
</comment>
<comment type="cofactor">
    <cofactor evidence="1 20">
        <name>FAD</name>
        <dbReference type="ChEBI" id="CHEBI:57692"/>
    </cofactor>
</comment>
<evidence type="ECO:0000256" key="5">
    <source>
        <dbReference type="ARBA" id="ARBA00010485"/>
    </source>
</evidence>
<sequence>MNIQRDVDLRPYNTLGISASADYFVEVHDLSELNEAIAFSSRRHLRRVFIGGGSNLVLRGDIQGMVIRMAMRGISCEADGDERVVTVAAGENWDELVKYSLAQGWYGLENLISIPGQAGAAPIQNIGAYGVELSSVLDSVTGWDINLNCLRKLSVADCQLGYRDSVFKGALRDVFIITAIDLRLSAKARVNLSYPALREAIQASSGEERSSGLARPSPELVAETVARVRADKLPDYRCEPNVGSFFKNPIISQTEAQELIALYPLLPHWPLADGRVKLAAAWLVDTAGWKGRRIGAVGIHPRQAIVLVNYDGAEGADVLDFAGAVQTDVLAQFNIALEIEPRVY</sequence>
<dbReference type="InterPro" id="IPR036635">
    <property type="entry name" value="MurB_C_sf"/>
</dbReference>
<dbReference type="InterPro" id="IPR011601">
    <property type="entry name" value="MurB_C"/>
</dbReference>
<dbReference type="EC" id="1.3.1.98" evidence="6 20"/>
<evidence type="ECO:0000256" key="1">
    <source>
        <dbReference type="ARBA" id="ARBA00001974"/>
    </source>
</evidence>
<comment type="pathway">
    <text evidence="4 20">Cell wall biogenesis; peptidoglycan biosynthesis.</text>
</comment>
<feature type="domain" description="FAD-binding PCMH-type" evidence="21">
    <location>
        <begin position="17"/>
        <end position="187"/>
    </location>
</feature>
<evidence type="ECO:0000256" key="4">
    <source>
        <dbReference type="ARBA" id="ARBA00004752"/>
    </source>
</evidence>
<dbReference type="InterPro" id="IPR003170">
    <property type="entry name" value="MurB"/>
</dbReference>
<dbReference type="SUPFAM" id="SSF56176">
    <property type="entry name" value="FAD-binding/transporter-associated domain-like"/>
    <property type="match status" value="1"/>
</dbReference>
<gene>
    <name evidence="20 22" type="primary">murB</name>
    <name evidence="22" type="ORF">GCM10022414_08020</name>
</gene>
<evidence type="ECO:0000256" key="20">
    <source>
        <dbReference type="HAMAP-Rule" id="MF_00037"/>
    </source>
</evidence>
<keyword evidence="10 20" id="KW-0285">Flavoprotein</keyword>
<evidence type="ECO:0000256" key="10">
    <source>
        <dbReference type="ARBA" id="ARBA00022630"/>
    </source>
</evidence>
<keyword evidence="9 20" id="KW-0132">Cell division</keyword>
<dbReference type="NCBIfam" id="TIGR00179">
    <property type="entry name" value="murB"/>
    <property type="match status" value="1"/>
</dbReference>
<dbReference type="InterPro" id="IPR016166">
    <property type="entry name" value="FAD-bd_PCMH"/>
</dbReference>
<dbReference type="Gene3D" id="3.90.78.10">
    <property type="entry name" value="UDP-N-acetylenolpyruvoylglucosamine reductase, C-terminal domain"/>
    <property type="match status" value="1"/>
</dbReference>
<dbReference type="EMBL" id="BAABDM010000001">
    <property type="protein sequence ID" value="GAA4087660.1"/>
    <property type="molecule type" value="Genomic_DNA"/>
</dbReference>
<keyword evidence="8 20" id="KW-0963">Cytoplasm</keyword>
<evidence type="ECO:0000256" key="12">
    <source>
        <dbReference type="ARBA" id="ARBA00022857"/>
    </source>
</evidence>
<keyword evidence="11 20" id="KW-0274">FAD</keyword>
<evidence type="ECO:0000256" key="11">
    <source>
        <dbReference type="ARBA" id="ARBA00022827"/>
    </source>
</evidence>
<keyword evidence="14 20" id="KW-0573">Peptidoglycan synthesis</keyword>
<keyword evidence="23" id="KW-1185">Reference proteome</keyword>
<keyword evidence="13 20" id="KW-0133">Cell shape</keyword>
<evidence type="ECO:0000256" key="8">
    <source>
        <dbReference type="ARBA" id="ARBA00022490"/>
    </source>
</evidence>
<reference evidence="23" key="1">
    <citation type="journal article" date="2019" name="Int. J. Syst. Evol. Microbiol.">
        <title>The Global Catalogue of Microorganisms (GCM) 10K type strain sequencing project: providing services to taxonomists for standard genome sequencing and annotation.</title>
        <authorList>
            <consortium name="The Broad Institute Genomics Platform"/>
            <consortium name="The Broad Institute Genome Sequencing Center for Infectious Disease"/>
            <person name="Wu L."/>
            <person name="Ma J."/>
        </authorList>
    </citation>
    <scope>NUCLEOTIDE SEQUENCE [LARGE SCALE GENOMIC DNA]</scope>
    <source>
        <strain evidence="23">JCM 17304</strain>
    </source>
</reference>
<evidence type="ECO:0000259" key="21">
    <source>
        <dbReference type="PROSITE" id="PS51387"/>
    </source>
</evidence>
<evidence type="ECO:0000256" key="14">
    <source>
        <dbReference type="ARBA" id="ARBA00022984"/>
    </source>
</evidence>
<protein>
    <recommendedName>
        <fullName evidence="7 20">UDP-N-acetylenolpyruvoylglucosamine reductase</fullName>
        <ecNumber evidence="6 20">1.3.1.98</ecNumber>
    </recommendedName>
    <alternativeName>
        <fullName evidence="18 20">UDP-N-acetylmuramate dehydrogenase</fullName>
    </alternativeName>
</protein>
<evidence type="ECO:0000256" key="13">
    <source>
        <dbReference type="ARBA" id="ARBA00022960"/>
    </source>
</evidence>
<dbReference type="InterPro" id="IPR036318">
    <property type="entry name" value="FAD-bd_PCMH-like_sf"/>
</dbReference>
<name>A0ABP7WG24_9GAMM</name>
<feature type="active site" description="Proton donor" evidence="20">
    <location>
        <position position="244"/>
    </location>
</feature>
<evidence type="ECO:0000256" key="18">
    <source>
        <dbReference type="ARBA" id="ARBA00031026"/>
    </source>
</evidence>
<dbReference type="Proteomes" id="UP001500392">
    <property type="component" value="Unassembled WGS sequence"/>
</dbReference>
<evidence type="ECO:0000256" key="2">
    <source>
        <dbReference type="ARBA" id="ARBA00003921"/>
    </source>
</evidence>
<feature type="active site" evidence="20">
    <location>
        <position position="340"/>
    </location>
</feature>
<evidence type="ECO:0000256" key="17">
    <source>
        <dbReference type="ARBA" id="ARBA00023316"/>
    </source>
</evidence>
<dbReference type="Pfam" id="PF02873">
    <property type="entry name" value="MurB_C"/>
    <property type="match status" value="1"/>
</dbReference>
<evidence type="ECO:0000256" key="15">
    <source>
        <dbReference type="ARBA" id="ARBA00023002"/>
    </source>
</evidence>
<dbReference type="InterPro" id="IPR006094">
    <property type="entry name" value="Oxid_FAD_bind_N"/>
</dbReference>
<evidence type="ECO:0000256" key="7">
    <source>
        <dbReference type="ARBA" id="ARBA00015188"/>
    </source>
</evidence>
<dbReference type="PANTHER" id="PTHR21071">
    <property type="entry name" value="UDP-N-ACETYLENOLPYRUVOYLGLUCOSAMINE REDUCTASE"/>
    <property type="match status" value="1"/>
</dbReference>
<dbReference type="PROSITE" id="PS51387">
    <property type="entry name" value="FAD_PCMH"/>
    <property type="match status" value="1"/>
</dbReference>
<proteinExistence type="inferred from homology"/>
<dbReference type="SUPFAM" id="SSF56194">
    <property type="entry name" value="Uridine diphospho-N-Acetylenolpyruvylglucosamine reductase, MurB, C-terminal domain"/>
    <property type="match status" value="1"/>
</dbReference>
<dbReference type="HAMAP" id="MF_00037">
    <property type="entry name" value="MurB"/>
    <property type="match status" value="1"/>
</dbReference>
<keyword evidence="17 20" id="KW-0961">Cell wall biogenesis/degradation</keyword>
<comment type="caution">
    <text evidence="22">The sequence shown here is derived from an EMBL/GenBank/DDBJ whole genome shotgun (WGS) entry which is preliminary data.</text>
</comment>
<organism evidence="22 23">
    <name type="scientific">Zhongshania borealis</name>
    <dbReference type="NCBI Taxonomy" id="889488"/>
    <lineage>
        <taxon>Bacteria</taxon>
        <taxon>Pseudomonadati</taxon>
        <taxon>Pseudomonadota</taxon>
        <taxon>Gammaproteobacteria</taxon>
        <taxon>Cellvibrionales</taxon>
        <taxon>Spongiibacteraceae</taxon>
        <taxon>Zhongshania</taxon>
    </lineage>
</organism>
<evidence type="ECO:0000313" key="23">
    <source>
        <dbReference type="Proteomes" id="UP001500392"/>
    </source>
</evidence>
<comment type="similarity">
    <text evidence="5 20">Belongs to the MurB family.</text>
</comment>
<dbReference type="NCBIfam" id="NF000755">
    <property type="entry name" value="PRK00046.1"/>
    <property type="match status" value="1"/>
</dbReference>
<dbReference type="RefSeq" id="WP_344932561.1">
    <property type="nucleotide sequence ID" value="NZ_BAABDM010000001.1"/>
</dbReference>
<dbReference type="Gene3D" id="3.30.43.10">
    <property type="entry name" value="Uridine Diphospho-n-acetylenolpyruvylglucosamine Reductase, domain 2"/>
    <property type="match status" value="1"/>
</dbReference>
<dbReference type="PANTHER" id="PTHR21071:SF4">
    <property type="entry name" value="UDP-N-ACETYLENOLPYRUVOYLGLUCOSAMINE REDUCTASE"/>
    <property type="match status" value="1"/>
</dbReference>
<feature type="active site" evidence="20">
    <location>
        <position position="163"/>
    </location>
</feature>
<evidence type="ECO:0000256" key="6">
    <source>
        <dbReference type="ARBA" id="ARBA00012518"/>
    </source>
</evidence>
<accession>A0ABP7WG24</accession>
<dbReference type="Gene3D" id="3.30.465.10">
    <property type="match status" value="1"/>
</dbReference>
<comment type="catalytic activity">
    <reaction evidence="19 20">
        <text>UDP-N-acetyl-alpha-D-muramate + NADP(+) = UDP-N-acetyl-3-O-(1-carboxyvinyl)-alpha-D-glucosamine + NADPH + H(+)</text>
        <dbReference type="Rhea" id="RHEA:12248"/>
        <dbReference type="ChEBI" id="CHEBI:15378"/>
        <dbReference type="ChEBI" id="CHEBI:57783"/>
        <dbReference type="ChEBI" id="CHEBI:58349"/>
        <dbReference type="ChEBI" id="CHEBI:68483"/>
        <dbReference type="ChEBI" id="CHEBI:70757"/>
        <dbReference type="EC" id="1.3.1.98"/>
    </reaction>
</comment>